<comment type="caution">
    <text evidence="3">The sequence shown here is derived from an EMBL/GenBank/DDBJ whole genome shotgun (WGS) entry which is preliminary data.</text>
</comment>
<feature type="non-terminal residue" evidence="3">
    <location>
        <position position="249"/>
    </location>
</feature>
<dbReference type="GO" id="GO:0008270">
    <property type="term" value="F:zinc ion binding"/>
    <property type="evidence" value="ECO:0007669"/>
    <property type="project" value="UniProtKB-KW"/>
</dbReference>
<keyword evidence="1" id="KW-0863">Zinc-finger</keyword>
<keyword evidence="1" id="KW-0862">Zinc</keyword>
<keyword evidence="1" id="KW-0479">Metal-binding</keyword>
<dbReference type="InterPro" id="IPR036875">
    <property type="entry name" value="Znf_CCHC_sf"/>
</dbReference>
<name>A0A699KHV2_TANCI</name>
<feature type="non-terminal residue" evidence="3">
    <location>
        <position position="1"/>
    </location>
</feature>
<evidence type="ECO:0000313" key="3">
    <source>
        <dbReference type="EMBL" id="GFA95587.1"/>
    </source>
</evidence>
<dbReference type="GO" id="GO:0003676">
    <property type="term" value="F:nucleic acid binding"/>
    <property type="evidence" value="ECO:0007669"/>
    <property type="project" value="InterPro"/>
</dbReference>
<dbReference type="SMART" id="SM00343">
    <property type="entry name" value="ZnF_C2HC"/>
    <property type="match status" value="1"/>
</dbReference>
<gene>
    <name evidence="3" type="ORF">Tci_667559</name>
</gene>
<dbReference type="InterPro" id="IPR001878">
    <property type="entry name" value="Znf_CCHC"/>
</dbReference>
<accession>A0A699KHV2</accession>
<sequence>EYDLWLMRIEQYFLMTAYSLWEVIKNGNKVLTKMVGTVEQPYEPTTVEEKPDTKNEMKARGTLLMALPNKDQLKFYFIPRCKIAYGSNREDVWRKQGIQEEKMDLKWEMVMLTIRARRFIKRTGRNLDINGQKIGFDRSKVECFNCHKNGHFARECRAPKNQENRGREYVRKTVPMENPTENALIAQDGIGGYDWSYQAKEEHPTNFALMALTSSESSSNSDSEVDSCSKTCLKAYATLKEQYDSLSSD</sequence>
<dbReference type="SUPFAM" id="SSF57756">
    <property type="entry name" value="Retrovirus zinc finger-like domains"/>
    <property type="match status" value="1"/>
</dbReference>
<feature type="domain" description="CCHC-type" evidence="2">
    <location>
        <begin position="143"/>
        <end position="157"/>
    </location>
</feature>
<reference evidence="3" key="1">
    <citation type="journal article" date="2019" name="Sci. Rep.">
        <title>Draft genome of Tanacetum cinerariifolium, the natural source of mosquito coil.</title>
        <authorList>
            <person name="Yamashiro T."/>
            <person name="Shiraishi A."/>
            <person name="Satake H."/>
            <person name="Nakayama K."/>
        </authorList>
    </citation>
    <scope>NUCLEOTIDE SEQUENCE</scope>
</reference>
<protein>
    <recommendedName>
        <fullName evidence="2">CCHC-type domain-containing protein</fullName>
    </recommendedName>
</protein>
<dbReference type="AlphaFoldDB" id="A0A699KHV2"/>
<dbReference type="PROSITE" id="PS50158">
    <property type="entry name" value="ZF_CCHC"/>
    <property type="match status" value="1"/>
</dbReference>
<proteinExistence type="predicted"/>
<evidence type="ECO:0000259" key="2">
    <source>
        <dbReference type="PROSITE" id="PS50158"/>
    </source>
</evidence>
<organism evidence="3">
    <name type="scientific">Tanacetum cinerariifolium</name>
    <name type="common">Dalmatian daisy</name>
    <name type="synonym">Chrysanthemum cinerariifolium</name>
    <dbReference type="NCBI Taxonomy" id="118510"/>
    <lineage>
        <taxon>Eukaryota</taxon>
        <taxon>Viridiplantae</taxon>
        <taxon>Streptophyta</taxon>
        <taxon>Embryophyta</taxon>
        <taxon>Tracheophyta</taxon>
        <taxon>Spermatophyta</taxon>
        <taxon>Magnoliopsida</taxon>
        <taxon>eudicotyledons</taxon>
        <taxon>Gunneridae</taxon>
        <taxon>Pentapetalae</taxon>
        <taxon>asterids</taxon>
        <taxon>campanulids</taxon>
        <taxon>Asterales</taxon>
        <taxon>Asteraceae</taxon>
        <taxon>Asteroideae</taxon>
        <taxon>Anthemideae</taxon>
        <taxon>Anthemidinae</taxon>
        <taxon>Tanacetum</taxon>
    </lineage>
</organism>
<dbReference type="EMBL" id="BKCJ010521603">
    <property type="protein sequence ID" value="GFA95587.1"/>
    <property type="molecule type" value="Genomic_DNA"/>
</dbReference>
<dbReference type="Pfam" id="PF00098">
    <property type="entry name" value="zf-CCHC"/>
    <property type="match status" value="1"/>
</dbReference>
<evidence type="ECO:0000256" key="1">
    <source>
        <dbReference type="PROSITE-ProRule" id="PRU00047"/>
    </source>
</evidence>
<dbReference type="Gene3D" id="4.10.60.10">
    <property type="entry name" value="Zinc finger, CCHC-type"/>
    <property type="match status" value="1"/>
</dbReference>